<evidence type="ECO:0000313" key="3">
    <source>
        <dbReference type="EMBL" id="KAK9824184.1"/>
    </source>
</evidence>
<evidence type="ECO:0000313" key="4">
    <source>
        <dbReference type="Proteomes" id="UP001489004"/>
    </source>
</evidence>
<dbReference type="GO" id="GO:0031123">
    <property type="term" value="P:RNA 3'-end processing"/>
    <property type="evidence" value="ECO:0007669"/>
    <property type="project" value="TreeGrafter"/>
</dbReference>
<evidence type="ECO:0000259" key="2">
    <source>
        <dbReference type="Pfam" id="PF22600"/>
    </source>
</evidence>
<comment type="caution">
    <text evidence="3">The sequence shown here is derived from an EMBL/GenBank/DDBJ whole genome shotgun (WGS) entry which is preliminary data.</text>
</comment>
<dbReference type="InterPro" id="IPR054708">
    <property type="entry name" value="MTPAP-like_central"/>
</dbReference>
<dbReference type="PANTHER" id="PTHR12271:SF123">
    <property type="entry name" value="PROTEIN HESO1"/>
    <property type="match status" value="1"/>
</dbReference>
<dbReference type="SUPFAM" id="SSF81631">
    <property type="entry name" value="PAP/OAS1 substrate-binding domain"/>
    <property type="match status" value="1"/>
</dbReference>
<evidence type="ECO:0000256" key="1">
    <source>
        <dbReference type="SAM" id="MobiDB-lite"/>
    </source>
</evidence>
<dbReference type="CDD" id="cd05402">
    <property type="entry name" value="NT_PAP_TUTase"/>
    <property type="match status" value="1"/>
</dbReference>
<accession>A0AAW1QRU1</accession>
<feature type="domain" description="Poly(A) RNA polymerase mitochondrial-like central palm" evidence="2">
    <location>
        <begin position="118"/>
        <end position="264"/>
    </location>
</feature>
<dbReference type="GO" id="GO:0016779">
    <property type="term" value="F:nucleotidyltransferase activity"/>
    <property type="evidence" value="ECO:0007669"/>
    <property type="project" value="TreeGrafter"/>
</dbReference>
<organism evidence="3 4">
    <name type="scientific">[Myrmecia] bisecta</name>
    <dbReference type="NCBI Taxonomy" id="41462"/>
    <lineage>
        <taxon>Eukaryota</taxon>
        <taxon>Viridiplantae</taxon>
        <taxon>Chlorophyta</taxon>
        <taxon>core chlorophytes</taxon>
        <taxon>Trebouxiophyceae</taxon>
        <taxon>Trebouxiales</taxon>
        <taxon>Trebouxiaceae</taxon>
        <taxon>Myrmecia</taxon>
    </lineage>
</organism>
<dbReference type="InterPro" id="IPR043519">
    <property type="entry name" value="NT_sf"/>
</dbReference>
<dbReference type="Proteomes" id="UP001489004">
    <property type="component" value="Unassembled WGS sequence"/>
</dbReference>
<dbReference type="PANTHER" id="PTHR12271">
    <property type="entry name" value="POLY A POLYMERASE CID PAP -RELATED"/>
    <property type="match status" value="1"/>
</dbReference>
<dbReference type="SUPFAM" id="SSF81301">
    <property type="entry name" value="Nucleotidyltransferase"/>
    <property type="match status" value="1"/>
</dbReference>
<protein>
    <recommendedName>
        <fullName evidence="2">Poly(A) RNA polymerase mitochondrial-like central palm domain-containing protein</fullName>
    </recommendedName>
</protein>
<dbReference type="EMBL" id="JALJOR010000002">
    <property type="protein sequence ID" value="KAK9824184.1"/>
    <property type="molecule type" value="Genomic_DNA"/>
</dbReference>
<feature type="compositionally biased region" description="Basic and acidic residues" evidence="1">
    <location>
        <begin position="1"/>
        <end position="22"/>
    </location>
</feature>
<proteinExistence type="predicted"/>
<name>A0AAW1QRU1_9CHLO</name>
<reference evidence="3 4" key="1">
    <citation type="journal article" date="2024" name="Nat. Commun.">
        <title>Phylogenomics reveals the evolutionary origins of lichenization in chlorophyte algae.</title>
        <authorList>
            <person name="Puginier C."/>
            <person name="Libourel C."/>
            <person name="Otte J."/>
            <person name="Skaloud P."/>
            <person name="Haon M."/>
            <person name="Grisel S."/>
            <person name="Petersen M."/>
            <person name="Berrin J.G."/>
            <person name="Delaux P.M."/>
            <person name="Dal Grande F."/>
            <person name="Keller J."/>
        </authorList>
    </citation>
    <scope>NUCLEOTIDE SEQUENCE [LARGE SCALE GENOMIC DNA]</scope>
    <source>
        <strain evidence="3 4">SAG 2043</strain>
    </source>
</reference>
<gene>
    <name evidence="3" type="ORF">WJX72_008402</name>
</gene>
<dbReference type="Pfam" id="PF22600">
    <property type="entry name" value="MTPAP-like_central"/>
    <property type="match status" value="1"/>
</dbReference>
<dbReference type="Gene3D" id="3.30.460.10">
    <property type="entry name" value="Beta Polymerase, domain 2"/>
    <property type="match status" value="1"/>
</dbReference>
<keyword evidence="4" id="KW-1185">Reference proteome</keyword>
<sequence>MLDPSRNDGSPEQRSPWSEHDQVASSSSPALDSFAKSDNQNQLDYLVPEEERADAGTPGETQLPEDPVEDLAQNFSQASTFSGPGMEGSMRTACLQAVERFEAQRDWQPDVVQRVLAELNAVVKANTPSPADQLKREELLQRTCALVEEGLGDWVGMHVEPYGSFVSGLYTPSGDVDIAIEGHRRDRFGGPEVPVVELDKEEKAQILKALSKKLERKRMTKGRIERILFARVPILKYTDLVTGIDCDVSVGSGCARFKSTVLRFLGQLDRRFIALTCLVKKWARTHNMNDASNGTFNSFALTLMVAFHLQTQQPPILPPLCEIFQQAADSVAKDALVRPLHGGRQAAPGVLEAAHARLPEYQGYGAANSATVLELFASFFASFQVAIESWTNKQKMRPVRASTWSGDWTYRRWGKNYLFGVEDPFDITDNCSRTIFAKALPQIVRAFASASYALERLSSADGAMRVLRHLFVEPNPQFLPPPLARQSRNQRQAQQAAAAAANQAVRGLGPRGPPRDQLRQEAIQILDLAPGPGSAFVPSCIPVTPPMSHSVHLQVTSPPRSCLGSLIGAMATHRSCAPRQSPMAKP</sequence>
<feature type="compositionally biased region" description="Polar residues" evidence="1">
    <location>
        <begin position="23"/>
        <end position="43"/>
    </location>
</feature>
<dbReference type="AlphaFoldDB" id="A0AAW1QRU1"/>
<feature type="region of interest" description="Disordered" evidence="1">
    <location>
        <begin position="1"/>
        <end position="66"/>
    </location>
</feature>
<dbReference type="Gene3D" id="1.10.1410.10">
    <property type="match status" value="1"/>
</dbReference>